<feature type="region of interest" description="Disordered" evidence="2">
    <location>
        <begin position="116"/>
        <end position="140"/>
    </location>
</feature>
<comment type="similarity">
    <text evidence="1">Belongs to the UPF0337 (CsbD) family.</text>
</comment>
<evidence type="ECO:0000256" key="2">
    <source>
        <dbReference type="SAM" id="MobiDB-lite"/>
    </source>
</evidence>
<keyword evidence="5" id="KW-1185">Reference proteome</keyword>
<protein>
    <submittedName>
        <fullName evidence="4">Uncharacterized protein YjbJ (UPF0337 family)</fullName>
    </submittedName>
</protein>
<name>A0A3D9ZBF0_9ACTN</name>
<gene>
    <name evidence="4" type="ORF">DFJ67_0176</name>
</gene>
<sequence>MQPIVPPPPSSPLTQTLGQLNDAVRQLPADAEHSAPARLRREAIALAEVIHRDGDRPSVAHTVEANRLLRRIHGYLDQPEGVIVGLEDKINNKADEVKGKVKKGVGKATGDEELEAEGRLDEAKSDVKQAGEKIKDAFKS</sequence>
<dbReference type="Gene3D" id="1.10.1470.10">
    <property type="entry name" value="YjbJ"/>
    <property type="match status" value="1"/>
</dbReference>
<dbReference type="InterPro" id="IPR036629">
    <property type="entry name" value="YjbJ_sf"/>
</dbReference>
<dbReference type="SUPFAM" id="SSF69047">
    <property type="entry name" value="Hypothetical protein YjbJ"/>
    <property type="match status" value="1"/>
</dbReference>
<comment type="caution">
    <text evidence="4">The sequence shown here is derived from an EMBL/GenBank/DDBJ whole genome shotgun (WGS) entry which is preliminary data.</text>
</comment>
<dbReference type="EMBL" id="QUMQ01000001">
    <property type="protein sequence ID" value="REF94259.1"/>
    <property type="molecule type" value="Genomic_DNA"/>
</dbReference>
<dbReference type="Pfam" id="PF05532">
    <property type="entry name" value="CsbD"/>
    <property type="match status" value="1"/>
</dbReference>
<evidence type="ECO:0000256" key="1">
    <source>
        <dbReference type="ARBA" id="ARBA00009129"/>
    </source>
</evidence>
<evidence type="ECO:0000313" key="5">
    <source>
        <dbReference type="Proteomes" id="UP000256913"/>
    </source>
</evidence>
<dbReference type="RefSeq" id="WP_308442589.1">
    <property type="nucleotide sequence ID" value="NZ_BONB01000106.1"/>
</dbReference>
<proteinExistence type="inferred from homology"/>
<evidence type="ECO:0000259" key="3">
    <source>
        <dbReference type="Pfam" id="PF05532"/>
    </source>
</evidence>
<dbReference type="InterPro" id="IPR008462">
    <property type="entry name" value="CsbD"/>
</dbReference>
<dbReference type="AlphaFoldDB" id="A0A3D9ZBF0"/>
<accession>A0A3D9ZBF0</accession>
<reference evidence="4 5" key="1">
    <citation type="submission" date="2018-08" db="EMBL/GenBank/DDBJ databases">
        <title>Sequencing the genomes of 1000 actinobacteria strains.</title>
        <authorList>
            <person name="Klenk H.-P."/>
        </authorList>
    </citation>
    <scope>NUCLEOTIDE SEQUENCE [LARGE SCALE GENOMIC DNA]</scope>
    <source>
        <strain evidence="4 5">DSM 44099</strain>
    </source>
</reference>
<organism evidence="4 5">
    <name type="scientific">Asanoa ferruginea</name>
    <dbReference type="NCBI Taxonomy" id="53367"/>
    <lineage>
        <taxon>Bacteria</taxon>
        <taxon>Bacillati</taxon>
        <taxon>Actinomycetota</taxon>
        <taxon>Actinomycetes</taxon>
        <taxon>Micromonosporales</taxon>
        <taxon>Micromonosporaceae</taxon>
        <taxon>Asanoa</taxon>
    </lineage>
</organism>
<dbReference type="Proteomes" id="UP000256913">
    <property type="component" value="Unassembled WGS sequence"/>
</dbReference>
<evidence type="ECO:0000313" key="4">
    <source>
        <dbReference type="EMBL" id="REF94259.1"/>
    </source>
</evidence>
<feature type="domain" description="CsbD-like" evidence="3">
    <location>
        <begin position="88"/>
        <end position="139"/>
    </location>
</feature>